<gene>
    <name evidence="3" type="ORF">J5Y10_25850</name>
</gene>
<feature type="domain" description="Response regulatory" evidence="2">
    <location>
        <begin position="13"/>
        <end position="124"/>
    </location>
</feature>
<dbReference type="RefSeq" id="WP_209377027.1">
    <property type="nucleotide sequence ID" value="NZ_JAGIZA010000031.1"/>
</dbReference>
<dbReference type="InterPro" id="IPR001789">
    <property type="entry name" value="Sig_transdc_resp-reg_receiver"/>
</dbReference>
<name>A0A940MZI6_9PROT</name>
<dbReference type="AlphaFoldDB" id="A0A940MZI6"/>
<keyword evidence="1" id="KW-0597">Phosphoprotein</keyword>
<evidence type="ECO:0000313" key="3">
    <source>
        <dbReference type="EMBL" id="MBP0496234.1"/>
    </source>
</evidence>
<sequence length="128" mass="13282">MSGTGLAALRGRRILVAEDEYFIADEIAGALEGAGVEVVGPAATVGEATHLAMVERRLDGAVLDVNLRREMIWPVLDALASRGVPVVLATGYDAGVVPAAYAHLPRCEKPVPAGDILRVLAKQLTAAG</sequence>
<dbReference type="InterPro" id="IPR011006">
    <property type="entry name" value="CheY-like_superfamily"/>
</dbReference>
<evidence type="ECO:0000259" key="2">
    <source>
        <dbReference type="PROSITE" id="PS50110"/>
    </source>
</evidence>
<dbReference type="EMBL" id="JAGIZA010000031">
    <property type="protein sequence ID" value="MBP0496234.1"/>
    <property type="molecule type" value="Genomic_DNA"/>
</dbReference>
<organism evidence="3 4">
    <name type="scientific">Roseomonas indoligenes</name>
    <dbReference type="NCBI Taxonomy" id="2820811"/>
    <lineage>
        <taxon>Bacteria</taxon>
        <taxon>Pseudomonadati</taxon>
        <taxon>Pseudomonadota</taxon>
        <taxon>Alphaproteobacteria</taxon>
        <taxon>Acetobacterales</taxon>
        <taxon>Roseomonadaceae</taxon>
        <taxon>Roseomonas</taxon>
    </lineage>
</organism>
<proteinExistence type="predicted"/>
<comment type="caution">
    <text evidence="3">The sequence shown here is derived from an EMBL/GenBank/DDBJ whole genome shotgun (WGS) entry which is preliminary data.</text>
</comment>
<evidence type="ECO:0000256" key="1">
    <source>
        <dbReference type="PROSITE-ProRule" id="PRU00169"/>
    </source>
</evidence>
<dbReference type="SUPFAM" id="SSF52172">
    <property type="entry name" value="CheY-like"/>
    <property type="match status" value="1"/>
</dbReference>
<dbReference type="PROSITE" id="PS50110">
    <property type="entry name" value="RESPONSE_REGULATORY"/>
    <property type="match status" value="1"/>
</dbReference>
<dbReference type="GO" id="GO:0000160">
    <property type="term" value="P:phosphorelay signal transduction system"/>
    <property type="evidence" value="ECO:0007669"/>
    <property type="project" value="InterPro"/>
</dbReference>
<keyword evidence="4" id="KW-1185">Reference proteome</keyword>
<evidence type="ECO:0000313" key="4">
    <source>
        <dbReference type="Proteomes" id="UP000677537"/>
    </source>
</evidence>
<dbReference type="Proteomes" id="UP000677537">
    <property type="component" value="Unassembled WGS sequence"/>
</dbReference>
<feature type="modified residue" description="4-aspartylphosphate" evidence="1">
    <location>
        <position position="64"/>
    </location>
</feature>
<dbReference type="Gene3D" id="3.40.50.2300">
    <property type="match status" value="1"/>
</dbReference>
<accession>A0A940MZI6</accession>
<reference evidence="3" key="1">
    <citation type="submission" date="2021-03" db="EMBL/GenBank/DDBJ databases">
        <authorList>
            <person name="So Y."/>
        </authorList>
    </citation>
    <scope>NUCLEOTIDE SEQUENCE</scope>
    <source>
        <strain evidence="3">SG15</strain>
    </source>
</reference>
<protein>
    <submittedName>
        <fullName evidence="3">Response regulator</fullName>
    </submittedName>
</protein>